<dbReference type="PATRIC" id="fig|989403.3.peg.4257"/>
<evidence type="ECO:0000256" key="7">
    <source>
        <dbReference type="PROSITE-ProRule" id="PRU01091"/>
    </source>
</evidence>
<dbReference type="PANTHER" id="PTHR48111:SF67">
    <property type="entry name" value="TRANSCRIPTIONAL REGULATORY PROTEIN TCTD"/>
    <property type="match status" value="1"/>
</dbReference>
<keyword evidence="4 7" id="KW-0238">DNA-binding</keyword>
<dbReference type="STRING" id="989403.SAMN05421798_10171"/>
<dbReference type="Pfam" id="PF00486">
    <property type="entry name" value="Trans_reg_C"/>
    <property type="match status" value="1"/>
</dbReference>
<evidence type="ECO:0000256" key="5">
    <source>
        <dbReference type="ARBA" id="ARBA00023163"/>
    </source>
</evidence>
<dbReference type="InterPro" id="IPR036388">
    <property type="entry name" value="WH-like_DNA-bd_sf"/>
</dbReference>
<dbReference type="GO" id="GO:0000156">
    <property type="term" value="F:phosphorelay response regulator activity"/>
    <property type="evidence" value="ECO:0007669"/>
    <property type="project" value="TreeGrafter"/>
</dbReference>
<dbReference type="GO" id="GO:0005829">
    <property type="term" value="C:cytosol"/>
    <property type="evidence" value="ECO:0007669"/>
    <property type="project" value="TreeGrafter"/>
</dbReference>
<dbReference type="FunFam" id="3.40.50.2300:FF:000002">
    <property type="entry name" value="DNA-binding response regulator PhoP"/>
    <property type="match status" value="1"/>
</dbReference>
<dbReference type="Proteomes" id="UP000076577">
    <property type="component" value="Unassembled WGS sequence"/>
</dbReference>
<keyword evidence="1 6" id="KW-0597">Phosphoprotein</keyword>
<evidence type="ECO:0000259" key="9">
    <source>
        <dbReference type="PROSITE" id="PS51755"/>
    </source>
</evidence>
<evidence type="ECO:0000256" key="4">
    <source>
        <dbReference type="ARBA" id="ARBA00023125"/>
    </source>
</evidence>
<evidence type="ECO:0000313" key="10">
    <source>
        <dbReference type="EMBL" id="KZL12603.1"/>
    </source>
</evidence>
<reference evidence="10 11" key="1">
    <citation type="journal article" date="2016" name="Front. Microbiol.">
        <title>Comparative Genomic Analysis Reveals a Diverse Repertoire of Genes Involved in Prokaryote-Eukaryote Interactions within the Pseudovibrio Genus.</title>
        <authorList>
            <person name="Romano S."/>
            <person name="Fernandez-Guerra A."/>
            <person name="Reen F.J."/>
            <person name="Glockner F.O."/>
            <person name="Crowley S.P."/>
            <person name="O'Sullivan O."/>
            <person name="Cotter P.D."/>
            <person name="Adams C."/>
            <person name="Dobson A.D."/>
            <person name="O'Gara F."/>
        </authorList>
    </citation>
    <scope>NUCLEOTIDE SEQUENCE [LARGE SCALE GENOMIC DNA]</scope>
    <source>
        <strain evidence="10 11">Ad2</strain>
    </source>
</reference>
<dbReference type="PROSITE" id="PS50110">
    <property type="entry name" value="RESPONSE_REGULATORY"/>
    <property type="match status" value="1"/>
</dbReference>
<evidence type="ECO:0000256" key="3">
    <source>
        <dbReference type="ARBA" id="ARBA00023015"/>
    </source>
</evidence>
<dbReference type="OrthoDB" id="9802426at2"/>
<dbReference type="InterPro" id="IPR011006">
    <property type="entry name" value="CheY-like_superfamily"/>
</dbReference>
<dbReference type="InterPro" id="IPR001789">
    <property type="entry name" value="Sig_transdc_resp-reg_receiver"/>
</dbReference>
<feature type="modified residue" description="4-aspartylphosphate" evidence="6">
    <location>
        <position position="51"/>
    </location>
</feature>
<dbReference type="RefSeq" id="WP_068009696.1">
    <property type="nucleotide sequence ID" value="NZ_FOFM01000001.1"/>
</dbReference>
<dbReference type="SUPFAM" id="SSF52172">
    <property type="entry name" value="CheY-like"/>
    <property type="match status" value="1"/>
</dbReference>
<keyword evidence="3" id="KW-0805">Transcription regulation</keyword>
<dbReference type="GO" id="GO:0000976">
    <property type="term" value="F:transcription cis-regulatory region binding"/>
    <property type="evidence" value="ECO:0007669"/>
    <property type="project" value="TreeGrafter"/>
</dbReference>
<dbReference type="CDD" id="cd17624">
    <property type="entry name" value="REC_OmpR_PmrA-like"/>
    <property type="match status" value="1"/>
</dbReference>
<feature type="DNA-binding region" description="OmpR/PhoB-type" evidence="7">
    <location>
        <begin position="124"/>
        <end position="218"/>
    </location>
</feature>
<dbReference type="EMBL" id="LMCB01000098">
    <property type="protein sequence ID" value="KZL12603.1"/>
    <property type="molecule type" value="Genomic_DNA"/>
</dbReference>
<dbReference type="GO" id="GO:0006355">
    <property type="term" value="P:regulation of DNA-templated transcription"/>
    <property type="evidence" value="ECO:0007669"/>
    <property type="project" value="InterPro"/>
</dbReference>
<evidence type="ECO:0000313" key="11">
    <source>
        <dbReference type="Proteomes" id="UP000076577"/>
    </source>
</evidence>
<keyword evidence="5" id="KW-0804">Transcription</keyword>
<name>A0A165UND7_9HYPH</name>
<dbReference type="Gene3D" id="3.40.50.2300">
    <property type="match status" value="1"/>
</dbReference>
<organism evidence="10 11">
    <name type="scientific">Pseudovibrio axinellae</name>
    <dbReference type="NCBI Taxonomy" id="989403"/>
    <lineage>
        <taxon>Bacteria</taxon>
        <taxon>Pseudomonadati</taxon>
        <taxon>Pseudomonadota</taxon>
        <taxon>Alphaproteobacteria</taxon>
        <taxon>Hyphomicrobiales</taxon>
        <taxon>Stappiaceae</taxon>
        <taxon>Pseudovibrio</taxon>
    </lineage>
</organism>
<dbReference type="Gene3D" id="6.10.250.690">
    <property type="match status" value="1"/>
</dbReference>
<dbReference type="InterPro" id="IPR039420">
    <property type="entry name" value="WalR-like"/>
</dbReference>
<gene>
    <name evidence="10" type="primary">qseB</name>
    <name evidence="10" type="ORF">PsAD2_03909</name>
</gene>
<accession>A0A165UND7</accession>
<evidence type="ECO:0000256" key="1">
    <source>
        <dbReference type="ARBA" id="ARBA00022553"/>
    </source>
</evidence>
<dbReference type="SMART" id="SM00862">
    <property type="entry name" value="Trans_reg_C"/>
    <property type="match status" value="1"/>
</dbReference>
<dbReference type="PANTHER" id="PTHR48111">
    <property type="entry name" value="REGULATOR OF RPOS"/>
    <property type="match status" value="1"/>
</dbReference>
<sequence>MRVLLVEDERLIADAIKTFLERHEFRVDWIDDGLLAEEALKNSVFDLVILDLGLPGQDGLAFLKSVRDDQKDTPIVILSARETTKNRIDGLNLGADDYLTKPFDMNELLARCRALVRRSAGRTRMLLQHGALTLDLDQKKACYSGTHVILQPLAFRLLTILLERRGRVVSKSDLMEQLYGWEENAESNVLEVYVSQIRRKTSSQMIRTIRGVGYIVDEDIPA</sequence>
<evidence type="ECO:0000259" key="8">
    <source>
        <dbReference type="PROSITE" id="PS50110"/>
    </source>
</evidence>
<dbReference type="Gene3D" id="1.10.10.10">
    <property type="entry name" value="Winged helix-like DNA-binding domain superfamily/Winged helix DNA-binding domain"/>
    <property type="match status" value="1"/>
</dbReference>
<dbReference type="PROSITE" id="PS51755">
    <property type="entry name" value="OMPR_PHOB"/>
    <property type="match status" value="1"/>
</dbReference>
<keyword evidence="2" id="KW-0902">Two-component regulatory system</keyword>
<dbReference type="AlphaFoldDB" id="A0A165UND7"/>
<dbReference type="InterPro" id="IPR001867">
    <property type="entry name" value="OmpR/PhoB-type_DNA-bd"/>
</dbReference>
<feature type="domain" description="OmpR/PhoB-type" evidence="9">
    <location>
        <begin position="124"/>
        <end position="218"/>
    </location>
</feature>
<dbReference type="SMART" id="SM00448">
    <property type="entry name" value="REC"/>
    <property type="match status" value="1"/>
</dbReference>
<dbReference type="GO" id="GO:0032993">
    <property type="term" value="C:protein-DNA complex"/>
    <property type="evidence" value="ECO:0007669"/>
    <property type="project" value="TreeGrafter"/>
</dbReference>
<feature type="domain" description="Response regulatory" evidence="8">
    <location>
        <begin position="2"/>
        <end position="116"/>
    </location>
</feature>
<keyword evidence="11" id="KW-1185">Reference proteome</keyword>
<comment type="caution">
    <text evidence="10">The sequence shown here is derived from an EMBL/GenBank/DDBJ whole genome shotgun (WGS) entry which is preliminary data.</text>
</comment>
<proteinExistence type="predicted"/>
<dbReference type="Pfam" id="PF00072">
    <property type="entry name" value="Response_reg"/>
    <property type="match status" value="1"/>
</dbReference>
<dbReference type="CDD" id="cd00383">
    <property type="entry name" value="trans_reg_C"/>
    <property type="match status" value="1"/>
</dbReference>
<protein>
    <submittedName>
        <fullName evidence="10">Transcriptional regulatory protein QseB</fullName>
    </submittedName>
</protein>
<evidence type="ECO:0000256" key="2">
    <source>
        <dbReference type="ARBA" id="ARBA00023012"/>
    </source>
</evidence>
<evidence type="ECO:0000256" key="6">
    <source>
        <dbReference type="PROSITE-ProRule" id="PRU00169"/>
    </source>
</evidence>